<accession>A0A418PYY9</accession>
<reference evidence="1 2" key="1">
    <citation type="submission" date="2018-09" db="EMBL/GenBank/DDBJ databases">
        <title>Sphingomonas sp. DAC4.</title>
        <authorList>
            <person name="Seo T."/>
        </authorList>
    </citation>
    <scope>NUCLEOTIDE SEQUENCE [LARGE SCALE GENOMIC DNA]</scope>
    <source>
        <strain evidence="1 2">DAC4</strain>
    </source>
</reference>
<gene>
    <name evidence="1" type="ORF">D3M59_09920</name>
</gene>
<proteinExistence type="predicted"/>
<dbReference type="Proteomes" id="UP000285023">
    <property type="component" value="Unassembled WGS sequence"/>
</dbReference>
<evidence type="ECO:0008006" key="3">
    <source>
        <dbReference type="Google" id="ProtNLM"/>
    </source>
</evidence>
<sequence>MLATLLGACATASPQPARSQLQLVDRAHEFDELLTPLAGQPVDRQWAAIQKHFATALPGFYDFERFGDQRDFVRGIMMKKLESWSADRAAAVRVADSFASTFAPAVRDFDRAIGPLPADEPIYLVMSLGEFDGGSRTIAGREYLFFAADGIAQYQGQNNPRTFLHHELFHLYHSPRFGDCKGLWCSLWQEGLAVHASAVLNPGATDAELGLVLPEPIRAKVEANKAEAACAMIARLDSEGWANYGPIFSGGKPLSPNLPSRFGYLLGQWVASDLGKGKSLTEMAEWKGPELRARVEASLRRMASCP</sequence>
<name>A0A418PYY9_9SPHN</name>
<keyword evidence="2" id="KW-1185">Reference proteome</keyword>
<evidence type="ECO:0000313" key="1">
    <source>
        <dbReference type="EMBL" id="RIX27354.1"/>
    </source>
</evidence>
<protein>
    <recommendedName>
        <fullName evidence="3">DUF2268 domain-containing protein</fullName>
    </recommendedName>
</protein>
<comment type="caution">
    <text evidence="1">The sequence shown here is derived from an EMBL/GenBank/DDBJ whole genome shotgun (WGS) entry which is preliminary data.</text>
</comment>
<dbReference type="AlphaFoldDB" id="A0A418PYY9"/>
<dbReference type="EMBL" id="QXTF01000003">
    <property type="protein sequence ID" value="RIX27354.1"/>
    <property type="molecule type" value="Genomic_DNA"/>
</dbReference>
<organism evidence="1 2">
    <name type="scientific">Sphingomonas edaphi</name>
    <dbReference type="NCBI Taxonomy" id="2315689"/>
    <lineage>
        <taxon>Bacteria</taxon>
        <taxon>Pseudomonadati</taxon>
        <taxon>Pseudomonadota</taxon>
        <taxon>Alphaproteobacteria</taxon>
        <taxon>Sphingomonadales</taxon>
        <taxon>Sphingomonadaceae</taxon>
        <taxon>Sphingomonas</taxon>
    </lineage>
</organism>
<evidence type="ECO:0000313" key="2">
    <source>
        <dbReference type="Proteomes" id="UP000285023"/>
    </source>
</evidence>